<feature type="transmembrane region" description="Helical" evidence="1">
    <location>
        <begin position="609"/>
        <end position="634"/>
    </location>
</feature>
<feature type="transmembrane region" description="Helical" evidence="1">
    <location>
        <begin position="498"/>
        <end position="521"/>
    </location>
</feature>
<dbReference type="OrthoDB" id="275834at2157"/>
<feature type="transmembrane region" description="Helical" evidence="1">
    <location>
        <begin position="310"/>
        <end position="327"/>
    </location>
</feature>
<name>A0A8J8Q2B0_9EURY</name>
<feature type="transmembrane region" description="Helical" evidence="1">
    <location>
        <begin position="76"/>
        <end position="99"/>
    </location>
</feature>
<feature type="transmembrane region" description="Helical" evidence="1">
    <location>
        <begin position="381"/>
        <end position="404"/>
    </location>
</feature>
<keyword evidence="1" id="KW-0472">Membrane</keyword>
<keyword evidence="1" id="KW-1133">Transmembrane helix</keyword>
<protein>
    <recommendedName>
        <fullName evidence="4">DUF2206 domain-containing protein</fullName>
    </recommendedName>
</protein>
<feature type="transmembrane region" description="Helical" evidence="1">
    <location>
        <begin position="560"/>
        <end position="583"/>
    </location>
</feature>
<gene>
    <name evidence="2" type="ORF">CV102_22605</name>
</gene>
<evidence type="ECO:0000256" key="1">
    <source>
        <dbReference type="SAM" id="Phobius"/>
    </source>
</evidence>
<dbReference type="EMBL" id="PHNJ01000018">
    <property type="protein sequence ID" value="TYL36419.1"/>
    <property type="molecule type" value="Genomic_DNA"/>
</dbReference>
<feature type="transmembrane region" description="Helical" evidence="1">
    <location>
        <begin position="333"/>
        <end position="352"/>
    </location>
</feature>
<dbReference type="Pfam" id="PF09971">
    <property type="entry name" value="DUF2206"/>
    <property type="match status" value="1"/>
</dbReference>
<evidence type="ECO:0008006" key="4">
    <source>
        <dbReference type="Google" id="ProtNLM"/>
    </source>
</evidence>
<feature type="transmembrane region" description="Helical" evidence="1">
    <location>
        <begin position="22"/>
        <end position="40"/>
    </location>
</feature>
<evidence type="ECO:0000313" key="3">
    <source>
        <dbReference type="Proteomes" id="UP000766904"/>
    </source>
</evidence>
<dbReference type="InterPro" id="IPR018701">
    <property type="entry name" value="DUF2206_membrane"/>
</dbReference>
<dbReference type="Proteomes" id="UP000766904">
    <property type="component" value="Unassembled WGS sequence"/>
</dbReference>
<feature type="transmembrane region" description="Helical" evidence="1">
    <location>
        <begin position="153"/>
        <end position="175"/>
    </location>
</feature>
<keyword evidence="3" id="KW-1185">Reference proteome</keyword>
<sequence length="785" mass="85885">MPWRPDEFNSDPFESRVSLEELALVLLAVFVALVGLDVFVGIGEPRAVFAFAFFGVIPGALLLTLLGYGPRVELPWLLYAIGVSLLLIMAIGFLLNLLLPEFGVERPIGELSLGIAHGLFVIALAFAARLTDPSVRTISVPDTEAWREWCARWLHPTTLGFLLLPPLTILSVVWLNHTSDNRPLLVVLAILGLVPLVIALKLIGRRWLGISVWTVGVSLPYHDTLWKFSNFGGQTNIIDAWREGRWAITTDPPFAAETSLLPNVTLSPTFAHLGGIEVLTQINVFNPLLASLIPVCAYVIFGRIFDPTDAALGAILITFIHPFYFQVPTMGRAGTPVLFLVLAGVAITDTDLDPVLRKGLALGFVAALATSHYGASYFVMLAFLLAVLLLVGLRFFDTIAFGLTEPQLRRNKDGVRRGWGSVVSTNSYTLSAAFAIFYTVFVYVWYLFTYDGRRVWRFFTRVEASLIDFFTSPATPRGGTTARLTREYGTISIELSRYIYVFLSALIAIGFMYIFIQRFTGQKQVGKDILDEYIVLAGGIIGSFLATFIFSAMWGGGRPMAISFSIIAVLAVIGIYAVVNVLWGSYQTVVPSGTDEVDQKRKRTATRSLFAMIIAILLVLNTGAAAAVVLGGGAPSSVPLQEQIVADADENPTANSNLHFGQDVATYAWINTHGNQSHGIHADLITRTAANDWYGPQVRSAEDPERAVSHSWTNDLFDLPDHEGTSYAVLSGHNTDLGVGIPREGVHHTGARAGEDLSDVEERLSDENRVYTTGNSNIYFTSDDL</sequence>
<dbReference type="RefSeq" id="WP_148860254.1">
    <property type="nucleotide sequence ID" value="NZ_PHNJ01000018.1"/>
</dbReference>
<feature type="transmembrane region" description="Helical" evidence="1">
    <location>
        <begin position="111"/>
        <end position="130"/>
    </location>
</feature>
<feature type="transmembrane region" description="Helical" evidence="1">
    <location>
        <begin position="284"/>
        <end position="301"/>
    </location>
</feature>
<reference evidence="2" key="1">
    <citation type="submission" date="2017-11" db="EMBL/GenBank/DDBJ databases">
        <authorList>
            <person name="Kajale S.C."/>
            <person name="Sharma A."/>
        </authorList>
    </citation>
    <scope>NUCLEOTIDE SEQUENCE</scope>
    <source>
        <strain evidence="2">LS1_42</strain>
    </source>
</reference>
<organism evidence="2 3">
    <name type="scientific">Natronococcus pandeyae</name>
    <dbReference type="NCBI Taxonomy" id="2055836"/>
    <lineage>
        <taxon>Archaea</taxon>
        <taxon>Methanobacteriati</taxon>
        <taxon>Methanobacteriota</taxon>
        <taxon>Stenosarchaea group</taxon>
        <taxon>Halobacteria</taxon>
        <taxon>Halobacteriales</taxon>
        <taxon>Natrialbaceae</taxon>
        <taxon>Natronococcus</taxon>
    </lineage>
</organism>
<feature type="transmembrane region" description="Helical" evidence="1">
    <location>
        <begin position="533"/>
        <end position="554"/>
    </location>
</feature>
<feature type="transmembrane region" description="Helical" evidence="1">
    <location>
        <begin position="184"/>
        <end position="203"/>
    </location>
</feature>
<feature type="transmembrane region" description="Helical" evidence="1">
    <location>
        <begin position="47"/>
        <end position="70"/>
    </location>
</feature>
<keyword evidence="1" id="KW-0812">Transmembrane</keyword>
<comment type="caution">
    <text evidence="2">The sequence shown here is derived from an EMBL/GenBank/DDBJ whole genome shotgun (WGS) entry which is preliminary data.</text>
</comment>
<feature type="transmembrane region" description="Helical" evidence="1">
    <location>
        <begin position="425"/>
        <end position="448"/>
    </location>
</feature>
<proteinExistence type="predicted"/>
<evidence type="ECO:0000313" key="2">
    <source>
        <dbReference type="EMBL" id="TYL36419.1"/>
    </source>
</evidence>
<accession>A0A8J8Q2B0</accession>
<dbReference type="AlphaFoldDB" id="A0A8J8Q2B0"/>